<evidence type="ECO:0000256" key="2">
    <source>
        <dbReference type="ARBA" id="ARBA00022803"/>
    </source>
</evidence>
<keyword evidence="7" id="KW-1185">Reference proteome</keyword>
<evidence type="ECO:0000256" key="1">
    <source>
        <dbReference type="ARBA" id="ARBA00022737"/>
    </source>
</evidence>
<dbReference type="AlphaFoldDB" id="A0AA39GPD1"/>
<accession>A0AA39GPD1</accession>
<dbReference type="GO" id="GO:0005829">
    <property type="term" value="C:cytosol"/>
    <property type="evidence" value="ECO:0007669"/>
    <property type="project" value="TreeGrafter"/>
</dbReference>
<feature type="compositionally biased region" description="Basic and acidic residues" evidence="4">
    <location>
        <begin position="1"/>
        <end position="12"/>
    </location>
</feature>
<dbReference type="GO" id="GO:0051879">
    <property type="term" value="F:Hsp90 protein binding"/>
    <property type="evidence" value="ECO:0007669"/>
    <property type="project" value="InterPro"/>
</dbReference>
<evidence type="ECO:0000259" key="5">
    <source>
        <dbReference type="Pfam" id="PF18972"/>
    </source>
</evidence>
<dbReference type="InterPro" id="IPR011990">
    <property type="entry name" value="TPR-like_helical_dom_sf"/>
</dbReference>
<sequence>MRIEEITDEMERQMNLGQPIEPSGPSPASASSTQPDHKDTTTPDLPPGLAAIKGKSADQILAELNKSPLFMTDLEDNDDIAALQALNYEGTAYENAAGFRERGNECFKVKGYVDAKEFYNKGIAILAVEERKRARGERTFDPDGVEDTEEEIQKQRDLLEALYGNRAACHLSLKNYRSCWLDCAAALRLNPRNIKACYRSAKALLAVDRITEADDICARGLALDPENASLKAVAEDIIKRAKEVDAKKRKENERLAREKRREMLVKAALKARGIPTRTTDKPPEMEDAAVALAPDPDDPRSMLTFPTVLLYPLDLQSDFVKAFAETETLEDHLSYILPLPWDQKGEYATVGDVECYLETKEGGVLKMGKRVSLLKALGTGKVEVVDGVVKVFVVPKGKADGWVKKFKEQRAATMGKKN</sequence>
<dbReference type="EMBL" id="JAPDFR010000001">
    <property type="protein sequence ID" value="KAK0391102.1"/>
    <property type="molecule type" value="Genomic_DNA"/>
</dbReference>
<dbReference type="CDD" id="cd21381">
    <property type="entry name" value="CTWD_TTC4"/>
    <property type="match status" value="1"/>
</dbReference>
<dbReference type="SMART" id="SM00028">
    <property type="entry name" value="TPR"/>
    <property type="match status" value="3"/>
</dbReference>
<comment type="caution">
    <text evidence="6">The sequence shown here is derived from an EMBL/GenBank/DDBJ whole genome shotgun (WGS) entry which is preliminary data.</text>
</comment>
<protein>
    <recommendedName>
        <fullName evidence="5">Cns1/TTC4 wheel domain-containing protein</fullName>
    </recommendedName>
</protein>
<organism evidence="6 7">
    <name type="scientific">Sarocladium strictum</name>
    <name type="common">Black bundle disease fungus</name>
    <name type="synonym">Acremonium strictum</name>
    <dbReference type="NCBI Taxonomy" id="5046"/>
    <lineage>
        <taxon>Eukaryota</taxon>
        <taxon>Fungi</taxon>
        <taxon>Dikarya</taxon>
        <taxon>Ascomycota</taxon>
        <taxon>Pezizomycotina</taxon>
        <taxon>Sordariomycetes</taxon>
        <taxon>Hypocreomycetidae</taxon>
        <taxon>Hypocreales</taxon>
        <taxon>Sarocladiaceae</taxon>
        <taxon>Sarocladium</taxon>
    </lineage>
</organism>
<dbReference type="Pfam" id="PF18972">
    <property type="entry name" value="Wheel"/>
    <property type="match status" value="1"/>
</dbReference>
<feature type="region of interest" description="Disordered" evidence="4">
    <location>
        <begin position="1"/>
        <end position="48"/>
    </location>
</feature>
<dbReference type="FunFam" id="1.25.40.10:FF:000611">
    <property type="entry name" value="TPR repeat protein"/>
    <property type="match status" value="1"/>
</dbReference>
<evidence type="ECO:0000313" key="6">
    <source>
        <dbReference type="EMBL" id="KAK0391102.1"/>
    </source>
</evidence>
<comment type="similarity">
    <text evidence="3">Belongs to the TTC4 family.</text>
</comment>
<evidence type="ECO:0000256" key="3">
    <source>
        <dbReference type="ARBA" id="ARBA00023602"/>
    </source>
</evidence>
<keyword evidence="1" id="KW-0677">Repeat</keyword>
<dbReference type="PANTHER" id="PTHR46035">
    <property type="entry name" value="TETRATRICOPEPTIDE REPEAT PROTEIN 4"/>
    <property type="match status" value="1"/>
</dbReference>
<dbReference type="PANTHER" id="PTHR46035:SF1">
    <property type="entry name" value="TETRATRICOPEPTIDE REPEAT PROTEIN 4"/>
    <property type="match status" value="1"/>
</dbReference>
<dbReference type="GO" id="GO:0005634">
    <property type="term" value="C:nucleus"/>
    <property type="evidence" value="ECO:0007669"/>
    <property type="project" value="TreeGrafter"/>
</dbReference>
<feature type="domain" description="Cns1/TTC4 wheel" evidence="5">
    <location>
        <begin position="295"/>
        <end position="406"/>
    </location>
</feature>
<dbReference type="GO" id="GO:0006457">
    <property type="term" value="P:protein folding"/>
    <property type="evidence" value="ECO:0007669"/>
    <property type="project" value="TreeGrafter"/>
</dbReference>
<dbReference type="Gene3D" id="1.25.40.10">
    <property type="entry name" value="Tetratricopeptide repeat domain"/>
    <property type="match status" value="1"/>
</dbReference>
<keyword evidence="2" id="KW-0802">TPR repeat</keyword>
<dbReference type="SUPFAM" id="SSF48452">
    <property type="entry name" value="TPR-like"/>
    <property type="match status" value="1"/>
</dbReference>
<dbReference type="GO" id="GO:0030544">
    <property type="term" value="F:Hsp70 protein binding"/>
    <property type="evidence" value="ECO:0007669"/>
    <property type="project" value="TreeGrafter"/>
</dbReference>
<dbReference type="InterPro" id="IPR019734">
    <property type="entry name" value="TPR_rpt"/>
</dbReference>
<evidence type="ECO:0000256" key="4">
    <source>
        <dbReference type="SAM" id="MobiDB-lite"/>
    </source>
</evidence>
<dbReference type="InterPro" id="IPR044059">
    <property type="entry name" value="Csn1/TTC4_wheel"/>
</dbReference>
<dbReference type="Proteomes" id="UP001175261">
    <property type="component" value="Unassembled WGS sequence"/>
</dbReference>
<evidence type="ECO:0000313" key="7">
    <source>
        <dbReference type="Proteomes" id="UP001175261"/>
    </source>
</evidence>
<proteinExistence type="inferred from homology"/>
<reference evidence="6" key="1">
    <citation type="submission" date="2022-10" db="EMBL/GenBank/DDBJ databases">
        <title>Determination and structural analysis of whole genome sequence of Sarocladium strictum F4-1.</title>
        <authorList>
            <person name="Hu L."/>
            <person name="Jiang Y."/>
        </authorList>
    </citation>
    <scope>NUCLEOTIDE SEQUENCE</scope>
    <source>
        <strain evidence="6">F4-1</strain>
    </source>
</reference>
<gene>
    <name evidence="6" type="ORF">NLU13_0604</name>
</gene>
<name>A0AA39GPD1_SARSR</name>